<sequence>MRREIPPRILKLQQQQKQPLPPRILKQQKQLPPRMRRYLPPRLCKLQEEQLAQAAPQAHQSLAHQQNMFFQSLRARSEHLSQSLKIQRHMLWTQQSSPEKLLIMRQQNKSKSNKDYSWLLSLLGVEPAELTILMRQRTSIMMRKRQLQEEAVEFRLRCAQQEGKQQEVGLQQQKQLGFQKATMRTEVQRENIEYKRLTSEEKIKSMGLEPGSFFSYSLPFNYVKRAPTSQGPK</sequence>
<feature type="coiled-coil region" evidence="1">
    <location>
        <begin position="144"/>
        <end position="200"/>
    </location>
</feature>
<protein>
    <submittedName>
        <fullName evidence="2">Uncharacterized protein</fullName>
    </submittedName>
</protein>
<name>A0ABQ8I087_9ROSI</name>
<organism evidence="2 3">
    <name type="scientific">Xanthoceras sorbifolium</name>
    <dbReference type="NCBI Taxonomy" id="99658"/>
    <lineage>
        <taxon>Eukaryota</taxon>
        <taxon>Viridiplantae</taxon>
        <taxon>Streptophyta</taxon>
        <taxon>Embryophyta</taxon>
        <taxon>Tracheophyta</taxon>
        <taxon>Spermatophyta</taxon>
        <taxon>Magnoliopsida</taxon>
        <taxon>eudicotyledons</taxon>
        <taxon>Gunneridae</taxon>
        <taxon>Pentapetalae</taxon>
        <taxon>rosids</taxon>
        <taxon>malvids</taxon>
        <taxon>Sapindales</taxon>
        <taxon>Sapindaceae</taxon>
        <taxon>Xanthoceroideae</taxon>
        <taxon>Xanthoceras</taxon>
    </lineage>
</organism>
<accession>A0ABQ8I087</accession>
<keyword evidence="1" id="KW-0175">Coiled coil</keyword>
<dbReference type="Proteomes" id="UP000827721">
    <property type="component" value="Unassembled WGS sequence"/>
</dbReference>
<evidence type="ECO:0000313" key="3">
    <source>
        <dbReference type="Proteomes" id="UP000827721"/>
    </source>
</evidence>
<evidence type="ECO:0000256" key="1">
    <source>
        <dbReference type="SAM" id="Coils"/>
    </source>
</evidence>
<gene>
    <name evidence="2" type="ORF">JRO89_XS05G0034900</name>
</gene>
<reference evidence="2 3" key="1">
    <citation type="submission" date="2021-02" db="EMBL/GenBank/DDBJ databases">
        <title>Plant Genome Project.</title>
        <authorList>
            <person name="Zhang R.-G."/>
        </authorList>
    </citation>
    <scope>NUCLEOTIDE SEQUENCE [LARGE SCALE GENOMIC DNA]</scope>
    <source>
        <tissue evidence="2">Leaves</tissue>
    </source>
</reference>
<evidence type="ECO:0000313" key="2">
    <source>
        <dbReference type="EMBL" id="KAH7570032.1"/>
    </source>
</evidence>
<dbReference type="EMBL" id="JAFEMO010000005">
    <property type="protein sequence ID" value="KAH7570032.1"/>
    <property type="molecule type" value="Genomic_DNA"/>
</dbReference>
<proteinExistence type="predicted"/>
<comment type="caution">
    <text evidence="2">The sequence shown here is derived from an EMBL/GenBank/DDBJ whole genome shotgun (WGS) entry which is preliminary data.</text>
</comment>
<keyword evidence="3" id="KW-1185">Reference proteome</keyword>